<feature type="compositionally biased region" description="Basic residues" evidence="2">
    <location>
        <begin position="451"/>
        <end position="463"/>
    </location>
</feature>
<dbReference type="InterPro" id="IPR050923">
    <property type="entry name" value="Cell_Proc_Reg/RNA_Proc"/>
</dbReference>
<dbReference type="PROSITE" id="PS50006">
    <property type="entry name" value="FHA_DOMAIN"/>
    <property type="match status" value="1"/>
</dbReference>
<dbReference type="CDD" id="cd00060">
    <property type="entry name" value="FHA"/>
    <property type="match status" value="1"/>
</dbReference>
<sequence length="633" mass="68812">MYYFRYPISTDLYSGRNIMNKHFYKKYLAGVITTLALTTLASVPVHVSNAQSLNTADTSDISEESHAPIANSSIAESNSDDNEAATQDTSAEQSLTFTDATSSDASEDSSDDADTGSSIEDSEEDLLAPMTQNVSDATKGIVQVNSIYTDDSGKEYIILGCTGFLIGNTDDGEYVITTNSVVAPTKPTRDDAFATIGVDEEEDEWDKIDLKAQVVVEGDVTIEATVVTRSPELNIAVLKLSQPLYNRTPLTILTSDDITSAKPYKATEAVYALGFPFAVRYDRNTVMYDQDDVTMSSGSIANNKTYKDIQVIEHDCLITGNNCGGPLLNENGYVIGINEQKKDGRYYCSVDSSELVRILDALGIKYSKLTTTDLIEQEEAMIAALEEAAEEKAKADAEASRLAAEKQNHTQEVVVNNEIPKWIYIVLIALGIGFLIVVVIMVIMIITRHKEKSPGQPRKKKSKKSTDKIPDGAGRYDNLPEKKKAVIPEADQIVKGSSGAQSQGMTGSSDTSILGGGDSGATVVLGSATPQSKRMTYYGNLLRRKNGENHVIDKTKYTIGKDSLHVDLCIKDNCAISRQHAVVEAKDGAMYITDLGSTNGTFLNGKRLAQGQANELHYGDTILIADEEFGYRR</sequence>
<protein>
    <recommendedName>
        <fullName evidence="4">FHA domain-containing protein</fullName>
    </recommendedName>
</protein>
<dbReference type="SUPFAM" id="SSF50494">
    <property type="entry name" value="Trypsin-like serine proteases"/>
    <property type="match status" value="1"/>
</dbReference>
<dbReference type="InterPro" id="IPR043504">
    <property type="entry name" value="Peptidase_S1_PA_chymotrypsin"/>
</dbReference>
<feature type="compositionally biased region" description="Polar residues" evidence="2">
    <location>
        <begin position="84"/>
        <end position="97"/>
    </location>
</feature>
<dbReference type="Proteomes" id="UP000245488">
    <property type="component" value="Unassembled WGS sequence"/>
</dbReference>
<keyword evidence="3" id="KW-1133">Transmembrane helix</keyword>
<name>A0A317G041_BUTFI</name>
<dbReference type="Pfam" id="PF00498">
    <property type="entry name" value="FHA"/>
    <property type="match status" value="1"/>
</dbReference>
<feature type="coiled-coil region" evidence="1">
    <location>
        <begin position="374"/>
        <end position="412"/>
    </location>
</feature>
<keyword evidence="3" id="KW-0812">Transmembrane</keyword>
<evidence type="ECO:0000313" key="6">
    <source>
        <dbReference type="Proteomes" id="UP000245488"/>
    </source>
</evidence>
<dbReference type="EMBL" id="NXNG01000004">
    <property type="protein sequence ID" value="PWT25770.1"/>
    <property type="molecule type" value="Genomic_DNA"/>
</dbReference>
<organism evidence="5 6">
    <name type="scientific">Butyrivibrio fibrisolvens</name>
    <dbReference type="NCBI Taxonomy" id="831"/>
    <lineage>
        <taxon>Bacteria</taxon>
        <taxon>Bacillati</taxon>
        <taxon>Bacillota</taxon>
        <taxon>Clostridia</taxon>
        <taxon>Lachnospirales</taxon>
        <taxon>Lachnospiraceae</taxon>
        <taxon>Butyrivibrio</taxon>
    </lineage>
</organism>
<dbReference type="InterPro" id="IPR008984">
    <property type="entry name" value="SMAD_FHA_dom_sf"/>
</dbReference>
<feature type="domain" description="FHA" evidence="4">
    <location>
        <begin position="557"/>
        <end position="608"/>
    </location>
</feature>
<keyword evidence="3" id="KW-0472">Membrane</keyword>
<dbReference type="Pfam" id="PF13365">
    <property type="entry name" value="Trypsin_2"/>
    <property type="match status" value="1"/>
</dbReference>
<dbReference type="PANTHER" id="PTHR23308">
    <property type="entry name" value="NUCLEAR INHIBITOR OF PROTEIN PHOSPHATASE-1"/>
    <property type="match status" value="1"/>
</dbReference>
<feature type="region of interest" description="Disordered" evidence="2">
    <location>
        <begin position="451"/>
        <end position="515"/>
    </location>
</feature>
<feature type="compositionally biased region" description="Polar residues" evidence="2">
    <location>
        <begin position="498"/>
        <end position="512"/>
    </location>
</feature>
<keyword evidence="6" id="KW-1185">Reference proteome</keyword>
<dbReference type="InterPro" id="IPR000253">
    <property type="entry name" value="FHA_dom"/>
</dbReference>
<dbReference type="SUPFAM" id="SSF49879">
    <property type="entry name" value="SMAD/FHA domain"/>
    <property type="match status" value="1"/>
</dbReference>
<dbReference type="AlphaFoldDB" id="A0A317G041"/>
<proteinExistence type="predicted"/>
<feature type="compositionally biased region" description="Acidic residues" evidence="2">
    <location>
        <begin position="105"/>
        <end position="123"/>
    </location>
</feature>
<gene>
    <name evidence="5" type="ORF">CPT75_01375</name>
</gene>
<feature type="transmembrane region" description="Helical" evidence="3">
    <location>
        <begin position="422"/>
        <end position="446"/>
    </location>
</feature>
<accession>A0A317G041</accession>
<keyword evidence="1" id="KW-0175">Coiled coil</keyword>
<evidence type="ECO:0000313" key="5">
    <source>
        <dbReference type="EMBL" id="PWT25770.1"/>
    </source>
</evidence>
<dbReference type="InterPro" id="IPR009003">
    <property type="entry name" value="Peptidase_S1_PA"/>
</dbReference>
<reference evidence="5 6" key="1">
    <citation type="submission" date="2017-09" db="EMBL/GenBank/DDBJ databases">
        <title>High-quality draft genome sequence of Butyrivibrio fibrisolvens INBov1, isolated from cow rumen.</title>
        <authorList>
            <person name="Rodriguez Hernaez J."/>
            <person name="Rivarola M."/>
            <person name="Paniego N."/>
            <person name="Cravero S."/>
            <person name="Ceron Cucchi M."/>
            <person name="Martinez M.C."/>
        </authorList>
    </citation>
    <scope>NUCLEOTIDE SEQUENCE [LARGE SCALE GENOMIC DNA]</scope>
    <source>
        <strain evidence="5 6">INBov1</strain>
    </source>
</reference>
<dbReference type="Gene3D" id="2.60.200.20">
    <property type="match status" value="1"/>
</dbReference>
<evidence type="ECO:0000256" key="3">
    <source>
        <dbReference type="SAM" id="Phobius"/>
    </source>
</evidence>
<feature type="region of interest" description="Disordered" evidence="2">
    <location>
        <begin position="72"/>
        <end position="123"/>
    </location>
</feature>
<evidence type="ECO:0000256" key="1">
    <source>
        <dbReference type="SAM" id="Coils"/>
    </source>
</evidence>
<evidence type="ECO:0000256" key="2">
    <source>
        <dbReference type="SAM" id="MobiDB-lite"/>
    </source>
</evidence>
<dbReference type="SMART" id="SM00240">
    <property type="entry name" value="FHA"/>
    <property type="match status" value="1"/>
</dbReference>
<comment type="caution">
    <text evidence="5">The sequence shown here is derived from an EMBL/GenBank/DDBJ whole genome shotgun (WGS) entry which is preliminary data.</text>
</comment>
<evidence type="ECO:0000259" key="4">
    <source>
        <dbReference type="PROSITE" id="PS50006"/>
    </source>
</evidence>
<dbReference type="Gene3D" id="2.40.10.10">
    <property type="entry name" value="Trypsin-like serine proteases"/>
    <property type="match status" value="2"/>
</dbReference>